<evidence type="ECO:0000256" key="1">
    <source>
        <dbReference type="SAM" id="Phobius"/>
    </source>
</evidence>
<protein>
    <recommendedName>
        <fullName evidence="3">VanZ-like domain-containing protein</fullName>
    </recommendedName>
</protein>
<comment type="caution">
    <text evidence="2">The sequence shown here is derived from an EMBL/GenBank/DDBJ whole genome shotgun (WGS) entry which is preliminary data.</text>
</comment>
<organism evidence="2">
    <name type="scientific">bioreactor metagenome</name>
    <dbReference type="NCBI Taxonomy" id="1076179"/>
    <lineage>
        <taxon>unclassified sequences</taxon>
        <taxon>metagenomes</taxon>
        <taxon>ecological metagenomes</taxon>
    </lineage>
</organism>
<gene>
    <name evidence="2" type="ORF">SDC9_71391</name>
</gene>
<proteinExistence type="predicted"/>
<name>A0A644YEE3_9ZZZZ</name>
<evidence type="ECO:0008006" key="3">
    <source>
        <dbReference type="Google" id="ProtNLM"/>
    </source>
</evidence>
<sequence length="136" mass="15659">MNKIKIIFRTLFVVYLALVFFLSLYSFSGTSIDLNYSLFGIDADKIIHFLMFLPFPFSAWFAFRSVYIRVGGKFQKMMLLVSGLALATITELLQKTTTCRYSDFYDLLANYLAIILGTLMVCLIDKYAKDVWPGRL</sequence>
<reference evidence="2" key="1">
    <citation type="submission" date="2019-08" db="EMBL/GenBank/DDBJ databases">
        <authorList>
            <person name="Kucharzyk K."/>
            <person name="Murdoch R.W."/>
            <person name="Higgins S."/>
            <person name="Loffler F."/>
        </authorList>
    </citation>
    <scope>NUCLEOTIDE SEQUENCE</scope>
</reference>
<feature type="transmembrane region" description="Helical" evidence="1">
    <location>
        <begin position="7"/>
        <end position="26"/>
    </location>
</feature>
<feature type="transmembrane region" description="Helical" evidence="1">
    <location>
        <begin position="108"/>
        <end position="128"/>
    </location>
</feature>
<feature type="transmembrane region" description="Helical" evidence="1">
    <location>
        <begin position="46"/>
        <end position="67"/>
    </location>
</feature>
<keyword evidence="1" id="KW-0472">Membrane</keyword>
<dbReference type="AlphaFoldDB" id="A0A644YEE3"/>
<dbReference type="EMBL" id="VSSQ01004370">
    <property type="protein sequence ID" value="MPM24903.1"/>
    <property type="molecule type" value="Genomic_DNA"/>
</dbReference>
<evidence type="ECO:0000313" key="2">
    <source>
        <dbReference type="EMBL" id="MPM24903.1"/>
    </source>
</evidence>
<accession>A0A644YEE3</accession>
<keyword evidence="1" id="KW-0812">Transmembrane</keyword>
<keyword evidence="1" id="KW-1133">Transmembrane helix</keyword>